<accession>A0A9X1XW27</accession>
<keyword evidence="1" id="KW-0812">Transmembrane</keyword>
<feature type="transmembrane region" description="Helical" evidence="1">
    <location>
        <begin position="91"/>
        <end position="110"/>
    </location>
</feature>
<reference evidence="2" key="1">
    <citation type="submission" date="2022-04" db="EMBL/GenBank/DDBJ databases">
        <authorList>
            <person name="Seo M.-J."/>
        </authorList>
    </citation>
    <scope>NUCLEOTIDE SEQUENCE</scope>
    <source>
        <strain evidence="2">MBLB2552</strain>
    </source>
</reference>
<keyword evidence="1" id="KW-1133">Transmembrane helix</keyword>
<dbReference type="EMBL" id="JALPRK010000002">
    <property type="protein sequence ID" value="MCK8486399.1"/>
    <property type="molecule type" value="Genomic_DNA"/>
</dbReference>
<keyword evidence="1" id="KW-0472">Membrane</keyword>
<gene>
    <name evidence="2" type="ORF">M0651_04335</name>
</gene>
<comment type="caution">
    <text evidence="2">The sequence shown here is derived from an EMBL/GenBank/DDBJ whole genome shotgun (WGS) entry which is preliminary data.</text>
</comment>
<keyword evidence="3" id="KW-1185">Reference proteome</keyword>
<dbReference type="RefSeq" id="WP_248550600.1">
    <property type="nucleotide sequence ID" value="NZ_JALPRK010000002.1"/>
</dbReference>
<sequence>MSRQPQDELELWRSYIRGSLDSITEARLDALLQRDEGAIATYTAALSSLESELPSPEDEAAYLTAIIEKLPQTIRSKERSGSRNSWTRHPLLHYVIAATLTALLLGSGLFDRFATETNQLMNQADASSLSERMMEATTGWLDGWKR</sequence>
<dbReference type="AlphaFoldDB" id="A0A9X1XW27"/>
<name>A0A9X1XW27_9BACL</name>
<evidence type="ECO:0000313" key="2">
    <source>
        <dbReference type="EMBL" id="MCK8486399.1"/>
    </source>
</evidence>
<evidence type="ECO:0000256" key="1">
    <source>
        <dbReference type="SAM" id="Phobius"/>
    </source>
</evidence>
<protein>
    <submittedName>
        <fullName evidence="2">Uncharacterized protein</fullName>
    </submittedName>
</protein>
<organism evidence="2 3">
    <name type="scientific">Paenibacillus mellifer</name>
    <dbReference type="NCBI Taxonomy" id="2937794"/>
    <lineage>
        <taxon>Bacteria</taxon>
        <taxon>Bacillati</taxon>
        <taxon>Bacillota</taxon>
        <taxon>Bacilli</taxon>
        <taxon>Bacillales</taxon>
        <taxon>Paenibacillaceae</taxon>
        <taxon>Paenibacillus</taxon>
    </lineage>
</organism>
<dbReference type="Proteomes" id="UP001139534">
    <property type="component" value="Unassembled WGS sequence"/>
</dbReference>
<proteinExistence type="predicted"/>
<evidence type="ECO:0000313" key="3">
    <source>
        <dbReference type="Proteomes" id="UP001139534"/>
    </source>
</evidence>